<dbReference type="PRINTS" id="PR00344">
    <property type="entry name" value="BCTRLSENSOR"/>
</dbReference>
<dbReference type="InterPro" id="IPR036890">
    <property type="entry name" value="HATPase_C_sf"/>
</dbReference>
<keyword evidence="12" id="KW-0902">Two-component regulatory system</keyword>
<dbReference type="PROSITE" id="PS50885">
    <property type="entry name" value="HAMP"/>
    <property type="match status" value="1"/>
</dbReference>
<feature type="domain" description="Histidine kinase" evidence="15">
    <location>
        <begin position="216"/>
        <end position="432"/>
    </location>
</feature>
<dbReference type="EC" id="2.7.13.3" evidence="3"/>
<accession>A0A3P3XH21</accession>
<dbReference type="InterPro" id="IPR050398">
    <property type="entry name" value="HssS/ArlS-like"/>
</dbReference>
<evidence type="ECO:0000256" key="11">
    <source>
        <dbReference type="ARBA" id="ARBA00022989"/>
    </source>
</evidence>
<dbReference type="Pfam" id="PF02518">
    <property type="entry name" value="HATPase_c"/>
    <property type="match status" value="1"/>
</dbReference>
<evidence type="ECO:0000256" key="4">
    <source>
        <dbReference type="ARBA" id="ARBA00022475"/>
    </source>
</evidence>
<evidence type="ECO:0000256" key="1">
    <source>
        <dbReference type="ARBA" id="ARBA00000085"/>
    </source>
</evidence>
<sequence>MTIKTKLLVIVLVIVLLPLISGGLLIAYQRFTAGTSYSFLLMESVQNVSRRVQLFLDSGNYDAFSKLPDGTEIVIKSDDGRILFQNPTTLDISAFGKDTKQDYHMFRFSSKSGSGTVYLSYPSSDVKTRDLYGLPFKIVFAIIILFIIGTALGILKGLDVSIRKLENATKKIASGDLDFPADEFITSDLASLGQALDQMRIQLKEDRERRDRFIMGVSHDLKTPLAGIQGYTAALRDGMADTPEKQQAYYKIIADKASILEGRLGHLINLAKVTTNEWYQTLEEQDLNSFLEETGRSLAEYASFHGFFLEIKNELPKPCPLLFDKDMIRRVFENLVSNALAYGDKTIPVLIHGRRVSDSETLEIIVENGGTPIPPEHRDKLFEPFFRGDRSRNSSGFGLGLASVKSIIESHGWTINLDTQAMNRTRFVIQIP</sequence>
<evidence type="ECO:0000256" key="12">
    <source>
        <dbReference type="ARBA" id="ARBA00023012"/>
    </source>
</evidence>
<dbReference type="Gene3D" id="1.10.287.130">
    <property type="match status" value="1"/>
</dbReference>
<dbReference type="Pfam" id="PF00672">
    <property type="entry name" value="HAMP"/>
    <property type="match status" value="1"/>
</dbReference>
<feature type="transmembrane region" description="Helical" evidence="14">
    <location>
        <begin position="134"/>
        <end position="155"/>
    </location>
</feature>
<dbReference type="SUPFAM" id="SSF47384">
    <property type="entry name" value="Homodimeric domain of signal transducing histidine kinase"/>
    <property type="match status" value="1"/>
</dbReference>
<dbReference type="SUPFAM" id="SSF55874">
    <property type="entry name" value="ATPase domain of HSP90 chaperone/DNA topoisomerase II/histidine kinase"/>
    <property type="match status" value="1"/>
</dbReference>
<keyword evidence="11 14" id="KW-1133">Transmembrane helix</keyword>
<evidence type="ECO:0000313" key="17">
    <source>
        <dbReference type="EMBL" id="SLM11539.1"/>
    </source>
</evidence>
<dbReference type="PANTHER" id="PTHR45528:SF1">
    <property type="entry name" value="SENSOR HISTIDINE KINASE CPXA"/>
    <property type="match status" value="1"/>
</dbReference>
<comment type="subcellular location">
    <subcellularLocation>
        <location evidence="2">Cell membrane</location>
        <topology evidence="2">Multi-pass membrane protein</topology>
    </subcellularLocation>
</comment>
<reference evidence="17" key="1">
    <citation type="submission" date="2017-02" db="EMBL/GenBank/DDBJ databases">
        <authorList>
            <person name="Regsiter A."/>
            <person name="William W."/>
        </authorList>
    </citation>
    <scope>NUCLEOTIDE SEQUENCE</scope>
    <source>
        <strain evidence="17">Bib</strain>
    </source>
</reference>
<dbReference type="PANTHER" id="PTHR45528">
    <property type="entry name" value="SENSOR HISTIDINE KINASE CPXA"/>
    <property type="match status" value="1"/>
</dbReference>
<evidence type="ECO:0000256" key="6">
    <source>
        <dbReference type="ARBA" id="ARBA00022679"/>
    </source>
</evidence>
<evidence type="ECO:0000259" key="15">
    <source>
        <dbReference type="PROSITE" id="PS50109"/>
    </source>
</evidence>
<keyword evidence="7 14" id="KW-0812">Transmembrane</keyword>
<dbReference type="Gene3D" id="6.10.340.10">
    <property type="match status" value="1"/>
</dbReference>
<dbReference type="CDD" id="cd00082">
    <property type="entry name" value="HisKA"/>
    <property type="match status" value="1"/>
</dbReference>
<dbReference type="GO" id="GO:0005524">
    <property type="term" value="F:ATP binding"/>
    <property type="evidence" value="ECO:0007669"/>
    <property type="project" value="UniProtKB-KW"/>
</dbReference>
<dbReference type="SMART" id="SM00387">
    <property type="entry name" value="HATPase_c"/>
    <property type="match status" value="1"/>
</dbReference>
<dbReference type="PROSITE" id="PS50109">
    <property type="entry name" value="HIS_KIN"/>
    <property type="match status" value="1"/>
</dbReference>
<evidence type="ECO:0000256" key="7">
    <source>
        <dbReference type="ARBA" id="ARBA00022692"/>
    </source>
</evidence>
<dbReference type="InterPro" id="IPR005467">
    <property type="entry name" value="His_kinase_dom"/>
</dbReference>
<name>A0A3P3XH21_9SPIR</name>
<dbReference type="CDD" id="cd06225">
    <property type="entry name" value="HAMP"/>
    <property type="match status" value="1"/>
</dbReference>
<dbReference type="SMART" id="SM00388">
    <property type="entry name" value="HisKA"/>
    <property type="match status" value="1"/>
</dbReference>
<dbReference type="InterPro" id="IPR003594">
    <property type="entry name" value="HATPase_dom"/>
</dbReference>
<organism evidence="17">
    <name type="scientific">uncultured spirochete</name>
    <dbReference type="NCBI Taxonomy" id="156406"/>
    <lineage>
        <taxon>Bacteria</taxon>
        <taxon>Pseudomonadati</taxon>
        <taxon>Spirochaetota</taxon>
        <taxon>Spirochaetia</taxon>
        <taxon>Spirochaetales</taxon>
        <taxon>environmental samples</taxon>
    </lineage>
</organism>
<keyword evidence="4" id="KW-1003">Cell membrane</keyword>
<dbReference type="InterPro" id="IPR004358">
    <property type="entry name" value="Sig_transdc_His_kin-like_C"/>
</dbReference>
<dbReference type="AlphaFoldDB" id="A0A3P3XH21"/>
<dbReference type="InterPro" id="IPR036097">
    <property type="entry name" value="HisK_dim/P_sf"/>
</dbReference>
<evidence type="ECO:0000256" key="9">
    <source>
        <dbReference type="ARBA" id="ARBA00022777"/>
    </source>
</evidence>
<dbReference type="Gene3D" id="3.30.565.10">
    <property type="entry name" value="Histidine kinase-like ATPase, C-terminal domain"/>
    <property type="match status" value="1"/>
</dbReference>
<evidence type="ECO:0000256" key="2">
    <source>
        <dbReference type="ARBA" id="ARBA00004651"/>
    </source>
</evidence>
<evidence type="ECO:0000256" key="14">
    <source>
        <dbReference type="SAM" id="Phobius"/>
    </source>
</evidence>
<comment type="catalytic activity">
    <reaction evidence="1">
        <text>ATP + protein L-histidine = ADP + protein N-phospho-L-histidine.</text>
        <dbReference type="EC" id="2.7.13.3"/>
    </reaction>
</comment>
<dbReference type="GO" id="GO:0000155">
    <property type="term" value="F:phosphorelay sensor kinase activity"/>
    <property type="evidence" value="ECO:0007669"/>
    <property type="project" value="InterPro"/>
</dbReference>
<evidence type="ECO:0000256" key="5">
    <source>
        <dbReference type="ARBA" id="ARBA00022553"/>
    </source>
</evidence>
<evidence type="ECO:0000256" key="3">
    <source>
        <dbReference type="ARBA" id="ARBA00012438"/>
    </source>
</evidence>
<dbReference type="Pfam" id="PF00512">
    <property type="entry name" value="HisKA"/>
    <property type="match status" value="1"/>
</dbReference>
<proteinExistence type="predicted"/>
<evidence type="ECO:0000259" key="16">
    <source>
        <dbReference type="PROSITE" id="PS50885"/>
    </source>
</evidence>
<dbReference type="SMART" id="SM00304">
    <property type="entry name" value="HAMP"/>
    <property type="match status" value="1"/>
</dbReference>
<dbReference type="EMBL" id="FWDM01000013">
    <property type="protein sequence ID" value="SLM11539.1"/>
    <property type="molecule type" value="Genomic_DNA"/>
</dbReference>
<keyword evidence="5" id="KW-0597">Phosphoprotein</keyword>
<evidence type="ECO:0000256" key="8">
    <source>
        <dbReference type="ARBA" id="ARBA00022741"/>
    </source>
</evidence>
<gene>
    <name evidence="17" type="ORF">SPIROBIBN47_200011</name>
</gene>
<keyword evidence="10" id="KW-0067">ATP-binding</keyword>
<keyword evidence="9 17" id="KW-0418">Kinase</keyword>
<dbReference type="InterPro" id="IPR003661">
    <property type="entry name" value="HisK_dim/P_dom"/>
</dbReference>
<feature type="domain" description="HAMP" evidence="16">
    <location>
        <begin position="156"/>
        <end position="208"/>
    </location>
</feature>
<evidence type="ECO:0000256" key="10">
    <source>
        <dbReference type="ARBA" id="ARBA00022840"/>
    </source>
</evidence>
<protein>
    <recommendedName>
        <fullName evidence="3">histidine kinase</fullName>
        <ecNumber evidence="3">2.7.13.3</ecNumber>
    </recommendedName>
</protein>
<evidence type="ECO:0000256" key="13">
    <source>
        <dbReference type="ARBA" id="ARBA00023136"/>
    </source>
</evidence>
<feature type="transmembrane region" description="Helical" evidence="14">
    <location>
        <begin position="7"/>
        <end position="28"/>
    </location>
</feature>
<dbReference type="InterPro" id="IPR003660">
    <property type="entry name" value="HAMP_dom"/>
</dbReference>
<keyword evidence="6" id="KW-0808">Transferase</keyword>
<keyword evidence="8" id="KW-0547">Nucleotide-binding</keyword>
<keyword evidence="13 14" id="KW-0472">Membrane</keyword>
<dbReference type="GO" id="GO:0005886">
    <property type="term" value="C:plasma membrane"/>
    <property type="evidence" value="ECO:0007669"/>
    <property type="project" value="UniProtKB-SubCell"/>
</dbReference>